<dbReference type="EMBL" id="ACIO01000035">
    <property type="protein sequence ID" value="EFD01162.1"/>
    <property type="molecule type" value="Genomic_DNA"/>
</dbReference>
<feature type="transmembrane region" description="Helical" evidence="7">
    <location>
        <begin position="133"/>
        <end position="153"/>
    </location>
</feature>
<evidence type="ECO:0000256" key="3">
    <source>
        <dbReference type="ARBA" id="ARBA00022475"/>
    </source>
</evidence>
<dbReference type="PROSITE" id="PS50928">
    <property type="entry name" value="ABC_TM1"/>
    <property type="match status" value="1"/>
</dbReference>
<dbReference type="CDD" id="cd06261">
    <property type="entry name" value="TM_PBP2"/>
    <property type="match status" value="1"/>
</dbReference>
<accession>D3AAJ4</accession>
<dbReference type="PANTHER" id="PTHR43227">
    <property type="entry name" value="BLL4140 PROTEIN"/>
    <property type="match status" value="1"/>
</dbReference>
<dbReference type="Proteomes" id="UP000004968">
    <property type="component" value="Unassembled WGS sequence"/>
</dbReference>
<dbReference type="HOGENOM" id="CLU_016047_0_1_9"/>
<keyword evidence="3" id="KW-1003">Cell membrane</keyword>
<evidence type="ECO:0000256" key="2">
    <source>
        <dbReference type="ARBA" id="ARBA00022448"/>
    </source>
</evidence>
<organism evidence="9 10">
    <name type="scientific">Hungatella hathewayi DSM 13479</name>
    <dbReference type="NCBI Taxonomy" id="566550"/>
    <lineage>
        <taxon>Bacteria</taxon>
        <taxon>Bacillati</taxon>
        <taxon>Bacillota</taxon>
        <taxon>Clostridia</taxon>
        <taxon>Lachnospirales</taxon>
        <taxon>Lachnospiraceae</taxon>
        <taxon>Hungatella</taxon>
    </lineage>
</organism>
<comment type="caution">
    <text evidence="9">The sequence shown here is derived from an EMBL/GenBank/DDBJ whole genome shotgun (WGS) entry which is preliminary data.</text>
</comment>
<protein>
    <submittedName>
        <fullName evidence="9">ABC transporter, permease protein</fullName>
    </submittedName>
</protein>
<feature type="domain" description="ABC transmembrane type-1" evidence="8">
    <location>
        <begin position="93"/>
        <end position="309"/>
    </location>
</feature>
<reference evidence="9 10" key="1">
    <citation type="submission" date="2010-01" db="EMBL/GenBank/DDBJ databases">
        <authorList>
            <person name="Weinstock G."/>
            <person name="Sodergren E."/>
            <person name="Clifton S."/>
            <person name="Fulton L."/>
            <person name="Fulton B."/>
            <person name="Courtney L."/>
            <person name="Fronick C."/>
            <person name="Harrison M."/>
            <person name="Strong C."/>
            <person name="Farmer C."/>
            <person name="Delahaunty K."/>
            <person name="Markovic C."/>
            <person name="Hall O."/>
            <person name="Minx P."/>
            <person name="Tomlinson C."/>
            <person name="Mitreva M."/>
            <person name="Nelson J."/>
            <person name="Hou S."/>
            <person name="Wollam A."/>
            <person name="Pepin K.H."/>
            <person name="Johnson M."/>
            <person name="Bhonagiri V."/>
            <person name="Nash W.E."/>
            <person name="Warren W."/>
            <person name="Chinwalla A."/>
            <person name="Mardis E.R."/>
            <person name="Wilson R.K."/>
        </authorList>
    </citation>
    <scope>NUCLEOTIDE SEQUENCE [LARGE SCALE GENOMIC DNA]</scope>
    <source>
        <strain evidence="9 10">DSM 13479</strain>
    </source>
</reference>
<dbReference type="GO" id="GO:0005886">
    <property type="term" value="C:plasma membrane"/>
    <property type="evidence" value="ECO:0007669"/>
    <property type="project" value="UniProtKB-SubCell"/>
</dbReference>
<keyword evidence="4 7" id="KW-0812">Transmembrane</keyword>
<feature type="transmembrane region" description="Helical" evidence="7">
    <location>
        <begin position="234"/>
        <end position="252"/>
    </location>
</feature>
<dbReference type="PANTHER" id="PTHR43227:SF11">
    <property type="entry name" value="BLL4140 PROTEIN"/>
    <property type="match status" value="1"/>
</dbReference>
<evidence type="ECO:0000313" key="10">
    <source>
        <dbReference type="Proteomes" id="UP000004968"/>
    </source>
</evidence>
<name>D3AAJ4_9FIRM</name>
<evidence type="ECO:0000313" key="9">
    <source>
        <dbReference type="EMBL" id="EFD01162.1"/>
    </source>
</evidence>
<evidence type="ECO:0000256" key="7">
    <source>
        <dbReference type="RuleBase" id="RU363032"/>
    </source>
</evidence>
<sequence length="323" mass="37140">MKKKKEAYFMADMKKRPGKKRKWNRDDTELTILAFPTAVWYILFSFLPMFGIVIAFKKYTINGGFLHSILTSAWCGLDNFKFLFSSGDIWMILRNTILYNITFIILNIVVPVTMALLIGQLHNQRMAKVFQTAMFLPYFLSWVVVTALVWAFLSFDKGMLNNLMEGLGQDPRQWYMVPKLWPGFLIFMYLWKNLGYSMVVYLATITGIDKTYYEAACIDGASVWQQMKWVTLPLMRTVIIMMFIMAVGRIFYSDFGLFYQVPRDSNSLYNVTYTLDVFVYKQLMSSTTGMASAAAFVQSVAGCITILAANAVVRNVDRESAMI</sequence>
<dbReference type="SUPFAM" id="SSF161098">
    <property type="entry name" value="MetI-like"/>
    <property type="match status" value="1"/>
</dbReference>
<comment type="similarity">
    <text evidence="7">Belongs to the binding-protein-dependent transport system permease family.</text>
</comment>
<evidence type="ECO:0000259" key="8">
    <source>
        <dbReference type="PROSITE" id="PS50928"/>
    </source>
</evidence>
<dbReference type="Pfam" id="PF00528">
    <property type="entry name" value="BPD_transp_1"/>
    <property type="match status" value="1"/>
</dbReference>
<dbReference type="InterPro" id="IPR050809">
    <property type="entry name" value="UgpAE/MalFG_permease"/>
</dbReference>
<keyword evidence="6 7" id="KW-0472">Membrane</keyword>
<evidence type="ECO:0000256" key="4">
    <source>
        <dbReference type="ARBA" id="ARBA00022692"/>
    </source>
</evidence>
<keyword evidence="5 7" id="KW-1133">Transmembrane helix</keyword>
<evidence type="ECO:0000256" key="5">
    <source>
        <dbReference type="ARBA" id="ARBA00022989"/>
    </source>
</evidence>
<dbReference type="InterPro" id="IPR035906">
    <property type="entry name" value="MetI-like_sf"/>
</dbReference>
<dbReference type="InterPro" id="IPR000515">
    <property type="entry name" value="MetI-like"/>
</dbReference>
<evidence type="ECO:0000256" key="1">
    <source>
        <dbReference type="ARBA" id="ARBA00004651"/>
    </source>
</evidence>
<feature type="transmembrane region" description="Helical" evidence="7">
    <location>
        <begin position="30"/>
        <end position="56"/>
    </location>
</feature>
<comment type="subcellular location">
    <subcellularLocation>
        <location evidence="1 7">Cell membrane</location>
        <topology evidence="1 7">Multi-pass membrane protein</topology>
    </subcellularLocation>
</comment>
<feature type="transmembrane region" description="Helical" evidence="7">
    <location>
        <begin position="290"/>
        <end position="313"/>
    </location>
</feature>
<dbReference type="Gene3D" id="1.10.3720.10">
    <property type="entry name" value="MetI-like"/>
    <property type="match status" value="1"/>
</dbReference>
<evidence type="ECO:0000256" key="6">
    <source>
        <dbReference type="ARBA" id="ARBA00023136"/>
    </source>
</evidence>
<dbReference type="GO" id="GO:0055085">
    <property type="term" value="P:transmembrane transport"/>
    <property type="evidence" value="ECO:0007669"/>
    <property type="project" value="InterPro"/>
</dbReference>
<proteinExistence type="inferred from homology"/>
<gene>
    <name evidence="9" type="ORF">CLOSTHATH_00615</name>
</gene>
<dbReference type="AlphaFoldDB" id="D3AAJ4"/>
<keyword evidence="2 7" id="KW-0813">Transport</keyword>
<feature type="transmembrane region" description="Helical" evidence="7">
    <location>
        <begin position="97"/>
        <end position="121"/>
    </location>
</feature>